<dbReference type="RefSeq" id="WP_106264855.1">
    <property type="nucleotide sequence ID" value="NZ_PVTX01000001.1"/>
</dbReference>
<dbReference type="InterPro" id="IPR012341">
    <property type="entry name" value="6hp_glycosidase-like_sf"/>
</dbReference>
<dbReference type="Gene3D" id="1.50.10.10">
    <property type="match status" value="1"/>
</dbReference>
<comment type="similarity">
    <text evidence="1">Belongs to the N-acylglucosamine 2-epimerase family.</text>
</comment>
<dbReference type="EMBL" id="PVTX01000001">
    <property type="protein sequence ID" value="PRZ10387.1"/>
    <property type="molecule type" value="Genomic_DNA"/>
</dbReference>
<organism evidence="3 4">
    <name type="scientific">Isoptericola halotolerans</name>
    <dbReference type="NCBI Taxonomy" id="300560"/>
    <lineage>
        <taxon>Bacteria</taxon>
        <taxon>Bacillati</taxon>
        <taxon>Actinomycetota</taxon>
        <taxon>Actinomycetes</taxon>
        <taxon>Micrococcales</taxon>
        <taxon>Promicromonosporaceae</taxon>
        <taxon>Isoptericola</taxon>
    </lineage>
</organism>
<dbReference type="SUPFAM" id="SSF48208">
    <property type="entry name" value="Six-hairpin glycosidases"/>
    <property type="match status" value="1"/>
</dbReference>
<proteinExistence type="inferred from homology"/>
<comment type="caution">
    <text evidence="3">The sequence shown here is derived from an EMBL/GenBank/DDBJ whole genome shotgun (WGS) entry which is preliminary data.</text>
</comment>
<keyword evidence="4" id="KW-1185">Reference proteome</keyword>
<evidence type="ECO:0000313" key="4">
    <source>
        <dbReference type="Proteomes" id="UP000239895"/>
    </source>
</evidence>
<dbReference type="Pfam" id="PF07221">
    <property type="entry name" value="GlcNAc_2-epim"/>
    <property type="match status" value="1"/>
</dbReference>
<evidence type="ECO:0000313" key="3">
    <source>
        <dbReference type="EMBL" id="PRZ10387.1"/>
    </source>
</evidence>
<accession>A0ABX5EIS3</accession>
<dbReference type="InterPro" id="IPR008928">
    <property type="entry name" value="6-hairpin_glycosidase_sf"/>
</dbReference>
<keyword evidence="2" id="KW-0413">Isomerase</keyword>
<sequence>MAHDEARTTSAPGTARWRAEEVRRLLAFGAPSVDGSDGAAWLDDDGRPDRSQPVHTWITSRMAHTFALGDLLGVPGCGERADRALAGLTGAQHDDEHGGWFAARGPGDAVDGTKAAYAHAFVVLAAASASQAGRPGAGTLLDEALGVLDERFWEAGAGLLADEWDRAWTTLSPYRGINANMHGVEALLAAADATGEARWRDRAAQVVDRTVSWAERNGWRIPEHFTVDWTPDLEFNADRPHDQFKPYGSTPGHGFEWARLMLQLDVAAEQVGRHTNAAVQLFDRALADGFDGTGFVYTVDWTGSPVERRRFHWVAAEAVAAAEVLAVVTGASRYAEQAAAWWALIRERFVDPERGSWHHELDTSDEPAGEVWAGKPDIYHAVQALLIPDLPLTGSLAESARRAGPGTI</sequence>
<gene>
    <name evidence="3" type="ORF">BCL65_101532</name>
</gene>
<protein>
    <submittedName>
        <fullName evidence="3">Mannose/cellobiose epimerase-like protein (N-acyl-D-glucosamine 2-epimerase family)</fullName>
    </submittedName>
</protein>
<evidence type="ECO:0000256" key="1">
    <source>
        <dbReference type="ARBA" id="ARBA00008558"/>
    </source>
</evidence>
<name>A0ABX5EIS3_9MICO</name>
<reference evidence="3 4" key="1">
    <citation type="submission" date="2018-03" db="EMBL/GenBank/DDBJ databases">
        <title>Comparative analysis of microorganisms from saline springs in Andes Mountain Range, Colombia.</title>
        <authorList>
            <person name="Rubin E."/>
        </authorList>
    </citation>
    <scope>NUCLEOTIDE SEQUENCE [LARGE SCALE GENOMIC DNA]</scope>
    <source>
        <strain evidence="3 4">CG 23</strain>
    </source>
</reference>
<evidence type="ECO:0000256" key="2">
    <source>
        <dbReference type="ARBA" id="ARBA00023235"/>
    </source>
</evidence>
<dbReference type="PANTHER" id="PTHR15108">
    <property type="entry name" value="N-ACYLGLUCOSAMINE-2-EPIMERASE"/>
    <property type="match status" value="1"/>
</dbReference>
<dbReference type="Proteomes" id="UP000239895">
    <property type="component" value="Unassembled WGS sequence"/>
</dbReference>
<dbReference type="InterPro" id="IPR010819">
    <property type="entry name" value="AGE/CE"/>
</dbReference>